<dbReference type="EMBL" id="MFAK01000005">
    <property type="protein sequence ID" value="OGD75419.1"/>
    <property type="molecule type" value="Genomic_DNA"/>
</dbReference>
<evidence type="ECO:0000313" key="2">
    <source>
        <dbReference type="EMBL" id="OGD75419.1"/>
    </source>
</evidence>
<dbReference type="Gene3D" id="3.90.550.10">
    <property type="entry name" value="Spore Coat Polysaccharide Biosynthesis Protein SpsA, Chain A"/>
    <property type="match status" value="1"/>
</dbReference>
<dbReference type="Pfam" id="PF00535">
    <property type="entry name" value="Glycos_transf_2"/>
    <property type="match status" value="1"/>
</dbReference>
<dbReference type="PANTHER" id="PTHR43630">
    <property type="entry name" value="POLY-BETA-1,6-N-ACETYL-D-GLUCOSAMINE SYNTHASE"/>
    <property type="match status" value="1"/>
</dbReference>
<evidence type="ECO:0000313" key="3">
    <source>
        <dbReference type="Proteomes" id="UP000176191"/>
    </source>
</evidence>
<dbReference type="CDD" id="cd02511">
    <property type="entry name" value="Beta4Glucosyltransferase"/>
    <property type="match status" value="1"/>
</dbReference>
<organism evidence="2 3">
    <name type="scientific">Candidatus Collierbacteria bacterium RIFOXYA2_FULL_46_10</name>
    <dbReference type="NCBI Taxonomy" id="1817726"/>
    <lineage>
        <taxon>Bacteria</taxon>
        <taxon>Candidatus Collieribacteriota</taxon>
    </lineage>
</organism>
<feature type="domain" description="Glycosyltransferase 2-like" evidence="1">
    <location>
        <begin position="8"/>
        <end position="71"/>
    </location>
</feature>
<dbReference type="PANTHER" id="PTHR43630:SF2">
    <property type="entry name" value="GLYCOSYLTRANSFERASE"/>
    <property type="match status" value="1"/>
</dbReference>
<dbReference type="InterPro" id="IPR029044">
    <property type="entry name" value="Nucleotide-diphossugar_trans"/>
</dbReference>
<comment type="caution">
    <text evidence="2">The sequence shown here is derived from an EMBL/GenBank/DDBJ whole genome shotgun (WGS) entry which is preliminary data.</text>
</comment>
<dbReference type="SUPFAM" id="SSF53448">
    <property type="entry name" value="Nucleotide-diphospho-sugar transferases"/>
    <property type="match status" value="1"/>
</dbReference>
<dbReference type="Proteomes" id="UP000176191">
    <property type="component" value="Unassembled WGS sequence"/>
</dbReference>
<gene>
    <name evidence="2" type="ORF">A2228_00945</name>
</gene>
<evidence type="ECO:0000259" key="1">
    <source>
        <dbReference type="Pfam" id="PF00535"/>
    </source>
</evidence>
<protein>
    <recommendedName>
        <fullName evidence="1">Glycosyltransferase 2-like domain-containing protein</fullName>
    </recommendedName>
</protein>
<name>A0A1F5F728_9BACT</name>
<dbReference type="InterPro" id="IPR001173">
    <property type="entry name" value="Glyco_trans_2-like"/>
</dbReference>
<dbReference type="AlphaFoldDB" id="A0A1F5F728"/>
<accession>A0A1F5F728</accession>
<proteinExistence type="predicted"/>
<sequence length="203" mass="23732">MSLTIITLNSPQLTDFAKERNTALAQAKTDWVLFVDSDEVVTPALKKEIDFAIQSSRFTAYYLPRRDTFLGKTLRHGETGHAKFIRLARRNFGHWVRPIHETWVGQGRVGELKHPLLHSPHLDLSSFVSKIDRYSTLDADYRFRQGRKSSLFRIWLYPIAKFKLNYFFRLGFLDGIPGLIHALMMSWHSYLTWSKLYLLCKKP</sequence>
<reference evidence="2 3" key="1">
    <citation type="journal article" date="2016" name="Nat. Commun.">
        <title>Thousands of microbial genomes shed light on interconnected biogeochemical processes in an aquifer system.</title>
        <authorList>
            <person name="Anantharaman K."/>
            <person name="Brown C.T."/>
            <person name="Hug L.A."/>
            <person name="Sharon I."/>
            <person name="Castelle C.J."/>
            <person name="Probst A.J."/>
            <person name="Thomas B.C."/>
            <person name="Singh A."/>
            <person name="Wilkins M.J."/>
            <person name="Karaoz U."/>
            <person name="Brodie E.L."/>
            <person name="Williams K.H."/>
            <person name="Hubbard S.S."/>
            <person name="Banfield J.F."/>
        </authorList>
    </citation>
    <scope>NUCLEOTIDE SEQUENCE [LARGE SCALE GENOMIC DNA]</scope>
</reference>